<dbReference type="SUPFAM" id="SSF161098">
    <property type="entry name" value="MetI-like"/>
    <property type="match status" value="1"/>
</dbReference>
<feature type="transmembrane region" description="Helical" evidence="7">
    <location>
        <begin position="137"/>
        <end position="159"/>
    </location>
</feature>
<evidence type="ECO:0000256" key="5">
    <source>
        <dbReference type="ARBA" id="ARBA00022989"/>
    </source>
</evidence>
<organism evidence="9 10">
    <name type="scientific">Deinococcus metalli</name>
    <dbReference type="NCBI Taxonomy" id="1141878"/>
    <lineage>
        <taxon>Bacteria</taxon>
        <taxon>Thermotogati</taxon>
        <taxon>Deinococcota</taxon>
        <taxon>Deinococci</taxon>
        <taxon>Deinococcales</taxon>
        <taxon>Deinococcaceae</taxon>
        <taxon>Deinococcus</taxon>
    </lineage>
</organism>
<evidence type="ECO:0000256" key="6">
    <source>
        <dbReference type="ARBA" id="ARBA00023136"/>
    </source>
</evidence>
<accession>A0A7W8KDE6</accession>
<dbReference type="InterPro" id="IPR000515">
    <property type="entry name" value="MetI-like"/>
</dbReference>
<dbReference type="AlphaFoldDB" id="A0A7W8KDE6"/>
<feature type="transmembrane region" description="Helical" evidence="7">
    <location>
        <begin position="291"/>
        <end position="310"/>
    </location>
</feature>
<comment type="subcellular location">
    <subcellularLocation>
        <location evidence="1 7">Cell membrane</location>
        <topology evidence="1 7">Multi-pass membrane protein</topology>
    </subcellularLocation>
</comment>
<evidence type="ECO:0000313" key="9">
    <source>
        <dbReference type="EMBL" id="MBB5375900.1"/>
    </source>
</evidence>
<evidence type="ECO:0000313" key="10">
    <source>
        <dbReference type="Proteomes" id="UP000539473"/>
    </source>
</evidence>
<keyword evidence="6 7" id="KW-0472">Membrane</keyword>
<dbReference type="Proteomes" id="UP000539473">
    <property type="component" value="Unassembled WGS sequence"/>
</dbReference>
<evidence type="ECO:0000256" key="3">
    <source>
        <dbReference type="ARBA" id="ARBA00022475"/>
    </source>
</evidence>
<keyword evidence="4 7" id="KW-0812">Transmembrane</keyword>
<sequence length="328" mass="34281">MASGTVAVTLTRGGSRTALGWALLALGALLLLAAVWVVWPYPLDSVPPGRKALSIALTVLGALGGVAGLGAVAARLSGLLPALIAALLVLIGVEALLRAFGVPPGLIPTPTRVVQALWSARAVLLQDARVTFVQETLTGYAAGAALGILVALAAVRFPFLERGALPYAGLFSSIPIVALAPVVVKAFGLEWTSKAIIVAITVFFPVVVNVVRGLQSANPLLLDLMRTYAAPPAQAFALVRVPSALPFLFNALKVASTLAMIGAIVGEFFGTTGRGLGFRIQIEAGRFNLDIVWAAIVVASVLGIAFYAVIQWLEHRFTGWHASRRLNR</sequence>
<feature type="transmembrane region" description="Helical" evidence="7">
    <location>
        <begin position="53"/>
        <end position="73"/>
    </location>
</feature>
<evidence type="ECO:0000259" key="8">
    <source>
        <dbReference type="PROSITE" id="PS50928"/>
    </source>
</evidence>
<dbReference type="PANTHER" id="PTHR30151">
    <property type="entry name" value="ALKANE SULFONATE ABC TRANSPORTER-RELATED, MEMBRANE SUBUNIT"/>
    <property type="match status" value="1"/>
</dbReference>
<dbReference type="GO" id="GO:0055085">
    <property type="term" value="P:transmembrane transport"/>
    <property type="evidence" value="ECO:0007669"/>
    <property type="project" value="InterPro"/>
</dbReference>
<feature type="transmembrane region" description="Helical" evidence="7">
    <location>
        <begin position="165"/>
        <end position="184"/>
    </location>
</feature>
<dbReference type="Pfam" id="PF00528">
    <property type="entry name" value="BPD_transp_1"/>
    <property type="match status" value="1"/>
</dbReference>
<comment type="similarity">
    <text evidence="7">Belongs to the binding-protein-dependent transport system permease family.</text>
</comment>
<feature type="transmembrane region" description="Helical" evidence="7">
    <location>
        <begin position="247"/>
        <end position="270"/>
    </location>
</feature>
<evidence type="ECO:0000256" key="4">
    <source>
        <dbReference type="ARBA" id="ARBA00022692"/>
    </source>
</evidence>
<feature type="domain" description="ABC transmembrane type-1" evidence="8">
    <location>
        <begin position="129"/>
        <end position="310"/>
    </location>
</feature>
<keyword evidence="3" id="KW-1003">Cell membrane</keyword>
<keyword evidence="2 7" id="KW-0813">Transport</keyword>
<reference evidence="9 10" key="1">
    <citation type="submission" date="2020-08" db="EMBL/GenBank/DDBJ databases">
        <title>Genomic Encyclopedia of Type Strains, Phase IV (KMG-IV): sequencing the most valuable type-strain genomes for metagenomic binning, comparative biology and taxonomic classification.</title>
        <authorList>
            <person name="Goeker M."/>
        </authorList>
    </citation>
    <scope>NUCLEOTIDE SEQUENCE [LARGE SCALE GENOMIC DNA]</scope>
    <source>
        <strain evidence="9 10">DSM 27521</strain>
    </source>
</reference>
<feature type="transmembrane region" description="Helical" evidence="7">
    <location>
        <begin position="196"/>
        <end position="215"/>
    </location>
</feature>
<evidence type="ECO:0000256" key="1">
    <source>
        <dbReference type="ARBA" id="ARBA00004651"/>
    </source>
</evidence>
<evidence type="ECO:0000256" key="7">
    <source>
        <dbReference type="RuleBase" id="RU363032"/>
    </source>
</evidence>
<dbReference type="GO" id="GO:0005886">
    <property type="term" value="C:plasma membrane"/>
    <property type="evidence" value="ECO:0007669"/>
    <property type="project" value="UniProtKB-SubCell"/>
</dbReference>
<name>A0A7W8KDE6_9DEIO</name>
<evidence type="ECO:0000256" key="2">
    <source>
        <dbReference type="ARBA" id="ARBA00022448"/>
    </source>
</evidence>
<dbReference type="EMBL" id="JACHFK010000002">
    <property type="protein sequence ID" value="MBB5375900.1"/>
    <property type="molecule type" value="Genomic_DNA"/>
</dbReference>
<dbReference type="PANTHER" id="PTHR30151:SF0">
    <property type="entry name" value="ABC TRANSPORTER PERMEASE PROTEIN MJ0413-RELATED"/>
    <property type="match status" value="1"/>
</dbReference>
<dbReference type="InterPro" id="IPR035906">
    <property type="entry name" value="MetI-like_sf"/>
</dbReference>
<feature type="transmembrane region" description="Helical" evidence="7">
    <location>
        <begin position="79"/>
        <end position="97"/>
    </location>
</feature>
<dbReference type="PROSITE" id="PS50928">
    <property type="entry name" value="ABC_TM1"/>
    <property type="match status" value="1"/>
</dbReference>
<keyword evidence="5 7" id="KW-1133">Transmembrane helix</keyword>
<gene>
    <name evidence="9" type="ORF">HNQ07_001357</name>
</gene>
<feature type="transmembrane region" description="Helical" evidence="7">
    <location>
        <begin position="20"/>
        <end position="41"/>
    </location>
</feature>
<proteinExistence type="inferred from homology"/>
<dbReference type="RefSeq" id="WP_184110151.1">
    <property type="nucleotide sequence ID" value="NZ_BNAJ01000002.1"/>
</dbReference>
<comment type="caution">
    <text evidence="9">The sequence shown here is derived from an EMBL/GenBank/DDBJ whole genome shotgun (WGS) entry which is preliminary data.</text>
</comment>
<protein>
    <submittedName>
        <fullName evidence="9">NitT/TauT family transport system permease protein</fullName>
    </submittedName>
</protein>
<dbReference type="Gene3D" id="1.10.3720.10">
    <property type="entry name" value="MetI-like"/>
    <property type="match status" value="1"/>
</dbReference>